<protein>
    <submittedName>
        <fullName evidence="3">Alpha/beta hydrolase</fullName>
    </submittedName>
</protein>
<dbReference type="InterPro" id="IPR050300">
    <property type="entry name" value="GDXG_lipolytic_enzyme"/>
</dbReference>
<dbReference type="Gene3D" id="3.40.50.1820">
    <property type="entry name" value="alpha/beta hydrolase"/>
    <property type="match status" value="1"/>
</dbReference>
<dbReference type="PANTHER" id="PTHR48081">
    <property type="entry name" value="AB HYDROLASE SUPERFAMILY PROTEIN C4A8.06C"/>
    <property type="match status" value="1"/>
</dbReference>
<name>A0ABV6R5M7_9CAUL</name>
<dbReference type="Proteomes" id="UP001589906">
    <property type="component" value="Unassembled WGS sequence"/>
</dbReference>
<evidence type="ECO:0000259" key="2">
    <source>
        <dbReference type="Pfam" id="PF12697"/>
    </source>
</evidence>
<dbReference type="Pfam" id="PF12697">
    <property type="entry name" value="Abhydrolase_6"/>
    <property type="match status" value="1"/>
</dbReference>
<accession>A0ABV6R5M7</accession>
<keyword evidence="4" id="KW-1185">Reference proteome</keyword>
<dbReference type="InterPro" id="IPR000073">
    <property type="entry name" value="AB_hydrolase_1"/>
</dbReference>
<organism evidence="3 4">
    <name type="scientific">Brevundimonas balnearis</name>
    <dbReference type="NCBI Taxonomy" id="1572858"/>
    <lineage>
        <taxon>Bacteria</taxon>
        <taxon>Pseudomonadati</taxon>
        <taxon>Pseudomonadota</taxon>
        <taxon>Alphaproteobacteria</taxon>
        <taxon>Caulobacterales</taxon>
        <taxon>Caulobacteraceae</taxon>
        <taxon>Brevundimonas</taxon>
    </lineage>
</organism>
<comment type="caution">
    <text evidence="3">The sequence shown here is derived from an EMBL/GenBank/DDBJ whole genome shotgun (WGS) entry which is preliminary data.</text>
</comment>
<proteinExistence type="predicted"/>
<dbReference type="InterPro" id="IPR029058">
    <property type="entry name" value="AB_hydrolase_fold"/>
</dbReference>
<dbReference type="SUPFAM" id="SSF53474">
    <property type="entry name" value="alpha/beta-Hydrolases"/>
    <property type="match status" value="1"/>
</dbReference>
<dbReference type="RefSeq" id="WP_376837034.1">
    <property type="nucleotide sequence ID" value="NZ_JBHLSW010000015.1"/>
</dbReference>
<sequence length="263" mass="28041">MARDPDPVLDAVLEAEYDNRARVPDHPAVFERWRATAEAARAAHPPAEVAYGPGPRQRIDLFEAAPDAPVVMFLHGGYWQALDKGWFSGLAPAFLAHGVSLAVPSYDLAPRVDLATIVEQARRASEATRPRVVFGHSAGGHLAACLAAEGLAGAAVAISGLFELEPLIPTRINAALRLDPATARALSPRLWTPPPGVVLDCVVGGEESGEFLRQSREMAEAWGLAGAVTRYEAPASLNHFTVLDPLFDVASPLVARIVALARR</sequence>
<reference evidence="3 4" key="1">
    <citation type="submission" date="2024-09" db="EMBL/GenBank/DDBJ databases">
        <authorList>
            <person name="Sun Q."/>
            <person name="Mori K."/>
        </authorList>
    </citation>
    <scope>NUCLEOTIDE SEQUENCE [LARGE SCALE GENOMIC DNA]</scope>
    <source>
        <strain evidence="3 4">NCAIM B.02621</strain>
    </source>
</reference>
<gene>
    <name evidence="3" type="ORF">ACFFGE_13730</name>
</gene>
<evidence type="ECO:0000256" key="1">
    <source>
        <dbReference type="ARBA" id="ARBA00022801"/>
    </source>
</evidence>
<dbReference type="PANTHER" id="PTHR48081:SF33">
    <property type="entry name" value="KYNURENINE FORMAMIDASE"/>
    <property type="match status" value="1"/>
</dbReference>
<dbReference type="GO" id="GO:0016787">
    <property type="term" value="F:hydrolase activity"/>
    <property type="evidence" value="ECO:0007669"/>
    <property type="project" value="UniProtKB-KW"/>
</dbReference>
<keyword evidence="1 3" id="KW-0378">Hydrolase</keyword>
<evidence type="ECO:0000313" key="4">
    <source>
        <dbReference type="Proteomes" id="UP001589906"/>
    </source>
</evidence>
<feature type="domain" description="AB hydrolase-1" evidence="2">
    <location>
        <begin position="71"/>
        <end position="230"/>
    </location>
</feature>
<evidence type="ECO:0000313" key="3">
    <source>
        <dbReference type="EMBL" id="MFC0634936.1"/>
    </source>
</evidence>
<dbReference type="EMBL" id="JBHLSW010000015">
    <property type="protein sequence ID" value="MFC0634936.1"/>
    <property type="molecule type" value="Genomic_DNA"/>
</dbReference>